<evidence type="ECO:0000313" key="2">
    <source>
        <dbReference type="Proteomes" id="UP000789920"/>
    </source>
</evidence>
<gene>
    <name evidence="1" type="ORF">RPERSI_LOCUS7439</name>
</gene>
<reference evidence="1" key="1">
    <citation type="submission" date="2021-06" db="EMBL/GenBank/DDBJ databases">
        <authorList>
            <person name="Kallberg Y."/>
            <person name="Tangrot J."/>
            <person name="Rosling A."/>
        </authorList>
    </citation>
    <scope>NUCLEOTIDE SEQUENCE</scope>
    <source>
        <strain evidence="1">MA461A</strain>
    </source>
</reference>
<dbReference type="Proteomes" id="UP000789920">
    <property type="component" value="Unassembled WGS sequence"/>
</dbReference>
<proteinExistence type="predicted"/>
<dbReference type="EMBL" id="CAJVQC010012577">
    <property type="protein sequence ID" value="CAG8639905.1"/>
    <property type="molecule type" value="Genomic_DNA"/>
</dbReference>
<comment type="caution">
    <text evidence="1">The sequence shown here is derived from an EMBL/GenBank/DDBJ whole genome shotgun (WGS) entry which is preliminary data.</text>
</comment>
<evidence type="ECO:0000313" key="1">
    <source>
        <dbReference type="EMBL" id="CAG8639905.1"/>
    </source>
</evidence>
<protein>
    <submittedName>
        <fullName evidence="1">7803_t:CDS:1</fullName>
    </submittedName>
</protein>
<name>A0ACA9NDG9_9GLOM</name>
<sequence>TVEQISCTTLVDVHDHKLQSGQLAHLNARYRKLSNEMMEDLRFLTEYIYNAIYRLCKRYKNKKPDSSLFLEALFEKMALNPDWKDLYQRFHDVVLNDNTSNALVEDEMASIYVWILRYLMKATGDITPILFWTNSEPDLINAASHIFPATQYFYCLFHIWQNIVKHLKTKLNVNFNAFSKAFYSYRNVLSTELFEQCWKIQNTQSVESFNSIIKKSLNSISMLCDVEKIIEKRLDNELQYNKLVDLKAPYILIRLPHLSLQFFTNINAILVQFLTFLILSWQQFQISQSLTYEGCLVPFSVEILEIDTVNDVFIEDISDEPQIILKSLLNRVEVSSIIELWRIRRIGRLSYRENIVILLSNGTHLCTCMETVTKEIICRHFWYITLYSSNAKFYISIIPARWYKNNIVNQLYTYLKNSLVLTAIKPCTETLSLPSEANFTFQSLRQFQKLEHNDIICHATPLRNQFGIAFSVSKTAINIALETKSDEKLIQMLKNFITVKRQACKVSTRHDSNNSCDNNTKNESDEVVSL</sequence>
<keyword evidence="2" id="KW-1185">Reference proteome</keyword>
<accession>A0ACA9NDG9</accession>
<feature type="non-terminal residue" evidence="1">
    <location>
        <position position="1"/>
    </location>
</feature>
<organism evidence="1 2">
    <name type="scientific">Racocetra persica</name>
    <dbReference type="NCBI Taxonomy" id="160502"/>
    <lineage>
        <taxon>Eukaryota</taxon>
        <taxon>Fungi</taxon>
        <taxon>Fungi incertae sedis</taxon>
        <taxon>Mucoromycota</taxon>
        <taxon>Glomeromycotina</taxon>
        <taxon>Glomeromycetes</taxon>
        <taxon>Diversisporales</taxon>
        <taxon>Gigasporaceae</taxon>
        <taxon>Racocetra</taxon>
    </lineage>
</organism>